<dbReference type="EMBL" id="JAAWWK010000005">
    <property type="protein sequence ID" value="NKI18728.1"/>
    <property type="molecule type" value="Genomic_DNA"/>
</dbReference>
<dbReference type="InterPro" id="IPR044855">
    <property type="entry name" value="CoA-Trfase_III_dom3_sf"/>
</dbReference>
<protein>
    <submittedName>
        <fullName evidence="2">CoA transferase</fullName>
    </submittedName>
</protein>
<feature type="region of interest" description="Disordered" evidence="1">
    <location>
        <begin position="328"/>
        <end position="359"/>
    </location>
</feature>
<evidence type="ECO:0000313" key="3">
    <source>
        <dbReference type="Proteomes" id="UP000765845"/>
    </source>
</evidence>
<dbReference type="GO" id="GO:0016740">
    <property type="term" value="F:transferase activity"/>
    <property type="evidence" value="ECO:0007669"/>
    <property type="project" value="UniProtKB-KW"/>
</dbReference>
<dbReference type="InterPro" id="IPR003673">
    <property type="entry name" value="CoA-Trfase_fam_III"/>
</dbReference>
<keyword evidence="3" id="KW-1185">Reference proteome</keyword>
<comment type="caution">
    <text evidence="2">The sequence shown here is derived from an EMBL/GenBank/DDBJ whole genome shotgun (WGS) entry which is preliminary data.</text>
</comment>
<dbReference type="Pfam" id="PF02515">
    <property type="entry name" value="CoA_transf_3"/>
    <property type="match status" value="1"/>
</dbReference>
<dbReference type="PANTHER" id="PTHR48228">
    <property type="entry name" value="SUCCINYL-COA--D-CITRAMALATE COA-TRANSFERASE"/>
    <property type="match status" value="1"/>
</dbReference>
<proteinExistence type="predicted"/>
<dbReference type="Proteomes" id="UP000765845">
    <property type="component" value="Unassembled WGS sequence"/>
</dbReference>
<organism evidence="2 3">
    <name type="scientific">Spongiibacter thalassae</name>
    <dbReference type="NCBI Taxonomy" id="2721624"/>
    <lineage>
        <taxon>Bacteria</taxon>
        <taxon>Pseudomonadati</taxon>
        <taxon>Pseudomonadota</taxon>
        <taxon>Gammaproteobacteria</taxon>
        <taxon>Cellvibrionales</taxon>
        <taxon>Spongiibacteraceae</taxon>
        <taxon>Spongiibacter</taxon>
    </lineage>
</organism>
<gene>
    <name evidence="2" type="ORF">HCU74_15045</name>
</gene>
<accession>A0ABX1GJS8</accession>
<dbReference type="SUPFAM" id="SSF89796">
    <property type="entry name" value="CoA-transferase family III (CaiB/BaiF)"/>
    <property type="match status" value="1"/>
</dbReference>
<dbReference type="PANTHER" id="PTHR48228:SF5">
    <property type="entry name" value="ALPHA-METHYLACYL-COA RACEMASE"/>
    <property type="match status" value="1"/>
</dbReference>
<dbReference type="Gene3D" id="3.40.50.10540">
    <property type="entry name" value="Crotonobetainyl-coa:carnitine coa-transferase, domain 1"/>
    <property type="match status" value="1"/>
</dbReference>
<name>A0ABX1GJS8_9GAMM</name>
<reference evidence="2 3" key="1">
    <citation type="submission" date="2020-04" db="EMBL/GenBank/DDBJ databases">
        <authorList>
            <person name="Yoon J."/>
        </authorList>
    </citation>
    <scope>NUCLEOTIDE SEQUENCE [LARGE SCALE GENOMIC DNA]</scope>
    <source>
        <strain evidence="2 3">KMU-166</strain>
    </source>
</reference>
<evidence type="ECO:0000256" key="1">
    <source>
        <dbReference type="SAM" id="MobiDB-lite"/>
    </source>
</evidence>
<dbReference type="InterPro" id="IPR050509">
    <property type="entry name" value="CoA-transferase_III"/>
</dbReference>
<dbReference type="InterPro" id="IPR023606">
    <property type="entry name" value="CoA-Trfase_III_dom_1_sf"/>
</dbReference>
<dbReference type="RefSeq" id="WP_168451239.1">
    <property type="nucleotide sequence ID" value="NZ_JAAWWK010000005.1"/>
</dbReference>
<sequence length="378" mass="39993">MGPLTGLKIIEIKGIGPGPYAGQVLADLGAEVIVVERASKPNSIALPSAIDVNSRGKKSIALDLRKPEGLETLLKMVEGADGIFEGNRPGVAERVGFGPDTCLARNPKIVYGRMTGWGQTGPLAHSAGHDYNYISLSGAAAAIGTPDKPVPPLNVVGDFAGGSLFLVIGMLSALLEAQKSGKGQVVDAAITDGTSHLMSMFHSMDALGLFNTQREANLLDGGTPFYGSYETADGKHLSVAPIEPQFFAEMIQKLGLPEKYIAEQNNQAIWPELKTALTQAFKTKTRDEWVDIFEGSDACVAGILTLKEAAQHPHNKARGTYVEVNGQMQPAPAPRFSRSQSDTPKPPSAEGADTKEVLGEWGFDDDAIASLEQAGVLS</sequence>
<keyword evidence="2" id="KW-0808">Transferase</keyword>
<dbReference type="Gene3D" id="3.30.1540.10">
    <property type="entry name" value="formyl-coa transferase, domain 3"/>
    <property type="match status" value="1"/>
</dbReference>
<evidence type="ECO:0000313" key="2">
    <source>
        <dbReference type="EMBL" id="NKI18728.1"/>
    </source>
</evidence>